<keyword evidence="8" id="KW-1185">Reference proteome</keyword>
<proteinExistence type="inferred from homology"/>
<keyword evidence="3 5" id="KW-0732">Signal</keyword>
<evidence type="ECO:0000256" key="1">
    <source>
        <dbReference type="ARBA" id="ARBA00010062"/>
    </source>
</evidence>
<keyword evidence="4" id="KW-0029">Amino-acid transport</keyword>
<dbReference type="AlphaFoldDB" id="A0A848FLS1"/>
<gene>
    <name evidence="7" type="ORF">HHL10_29775</name>
</gene>
<evidence type="ECO:0000259" key="6">
    <source>
        <dbReference type="Pfam" id="PF13458"/>
    </source>
</evidence>
<dbReference type="InterPro" id="IPR028082">
    <property type="entry name" value="Peripla_BP_I"/>
</dbReference>
<evidence type="ECO:0000256" key="4">
    <source>
        <dbReference type="ARBA" id="ARBA00022970"/>
    </source>
</evidence>
<evidence type="ECO:0000256" key="2">
    <source>
        <dbReference type="ARBA" id="ARBA00022448"/>
    </source>
</evidence>
<evidence type="ECO:0000313" key="8">
    <source>
        <dbReference type="Proteomes" id="UP000574067"/>
    </source>
</evidence>
<accession>A0A848FLS1</accession>
<dbReference type="PRINTS" id="PR00337">
    <property type="entry name" value="LEUILEVALBP"/>
</dbReference>
<dbReference type="Proteomes" id="UP000574067">
    <property type="component" value="Unassembled WGS sequence"/>
</dbReference>
<protein>
    <submittedName>
        <fullName evidence="7">Branched-chain amino acid ABC transporter substrate-binding protein</fullName>
    </submittedName>
</protein>
<dbReference type="RefSeq" id="WP_169164050.1">
    <property type="nucleotide sequence ID" value="NZ_JABBFW010000065.1"/>
</dbReference>
<dbReference type="SUPFAM" id="SSF53822">
    <property type="entry name" value="Periplasmic binding protein-like I"/>
    <property type="match status" value="1"/>
</dbReference>
<feature type="domain" description="Leucine-binding protein" evidence="6">
    <location>
        <begin position="35"/>
        <end position="374"/>
    </location>
</feature>
<feature type="chain" id="PRO_5032297637" evidence="5">
    <location>
        <begin position="32"/>
        <end position="384"/>
    </location>
</feature>
<dbReference type="CDD" id="cd06342">
    <property type="entry name" value="PBP1_ABC_LIVBP-like"/>
    <property type="match status" value="1"/>
</dbReference>
<name>A0A848FLS1_9BURK</name>
<comment type="similarity">
    <text evidence="1">Belongs to the leucine-binding protein family.</text>
</comment>
<dbReference type="EMBL" id="JABBFW010000065">
    <property type="protein sequence ID" value="NML19163.1"/>
    <property type="molecule type" value="Genomic_DNA"/>
</dbReference>
<feature type="signal peptide" evidence="5">
    <location>
        <begin position="1"/>
        <end position="31"/>
    </location>
</feature>
<evidence type="ECO:0000256" key="5">
    <source>
        <dbReference type="SAM" id="SignalP"/>
    </source>
</evidence>
<dbReference type="Pfam" id="PF13458">
    <property type="entry name" value="Peripla_BP_6"/>
    <property type="match status" value="1"/>
</dbReference>
<evidence type="ECO:0000313" key="7">
    <source>
        <dbReference type="EMBL" id="NML19163.1"/>
    </source>
</evidence>
<evidence type="ECO:0000256" key="3">
    <source>
        <dbReference type="ARBA" id="ARBA00022729"/>
    </source>
</evidence>
<organism evidence="7 8">
    <name type="scientific">Azohydromonas caseinilytica</name>
    <dbReference type="NCBI Taxonomy" id="2728836"/>
    <lineage>
        <taxon>Bacteria</taxon>
        <taxon>Pseudomonadati</taxon>
        <taxon>Pseudomonadota</taxon>
        <taxon>Betaproteobacteria</taxon>
        <taxon>Burkholderiales</taxon>
        <taxon>Sphaerotilaceae</taxon>
        <taxon>Azohydromonas</taxon>
    </lineage>
</organism>
<sequence length="384" mass="40393">MKHRKATACLRQAAWALAPILLTAASFGARAQEVVKIGFTGPLSGGQAAYGTDNRDGLLLAVKELNAKGGVQVGSKKVKFEVDAQDDAADPRQGVAVAQKLADEKVKYVIGPYNSGVAIPAGRVYNEAGMLLLTVASNPKVTELGYPRLFRVGVNDAQVGIAMAVYAAKEMKAKNVAVVDDRTAYGQGLVQEFVAEAKRQGLNVVKQEFTTDKATDFTPILTSIRSAKPDAVFFGGYSSQGGPMLRQMVSLGISAKLLGGDGICTTETSRLSGNVADGKVFCTQAGVILGKADAGRAFAAKYKAAYQRDPLTYAVSFYDAAMLLADAMQKTGSTDPGKLAEALAKGSYQGVAGEYSFTDKHDLKSSPVSVYGFKNGQPEALSSF</sequence>
<dbReference type="GO" id="GO:0006865">
    <property type="term" value="P:amino acid transport"/>
    <property type="evidence" value="ECO:0007669"/>
    <property type="project" value="UniProtKB-KW"/>
</dbReference>
<reference evidence="7 8" key="1">
    <citation type="submission" date="2020-04" db="EMBL/GenBank/DDBJ databases">
        <title>Azohydromonas sp. isolated from soil.</title>
        <authorList>
            <person name="Dahal R.H."/>
        </authorList>
    </citation>
    <scope>NUCLEOTIDE SEQUENCE [LARGE SCALE GENOMIC DNA]</scope>
    <source>
        <strain evidence="7 8">G-1-1-14</strain>
    </source>
</reference>
<comment type="caution">
    <text evidence="7">The sequence shown here is derived from an EMBL/GenBank/DDBJ whole genome shotgun (WGS) entry which is preliminary data.</text>
</comment>
<dbReference type="Gene3D" id="3.40.50.2300">
    <property type="match status" value="2"/>
</dbReference>
<dbReference type="InterPro" id="IPR028081">
    <property type="entry name" value="Leu-bd"/>
</dbReference>
<dbReference type="PANTHER" id="PTHR47151:SF2">
    <property type="entry name" value="AMINO ACID BINDING PROTEIN"/>
    <property type="match status" value="1"/>
</dbReference>
<dbReference type="InterPro" id="IPR000709">
    <property type="entry name" value="Leu_Ile_Val-bd"/>
</dbReference>
<keyword evidence="2" id="KW-0813">Transport</keyword>
<dbReference type="PANTHER" id="PTHR47151">
    <property type="entry name" value="LEU/ILE/VAL-BINDING ABC TRANSPORTER SUBUNIT"/>
    <property type="match status" value="1"/>
</dbReference>